<organism evidence="2 3">
    <name type="scientific">Protopolystoma xenopodis</name>
    <dbReference type="NCBI Taxonomy" id="117903"/>
    <lineage>
        <taxon>Eukaryota</taxon>
        <taxon>Metazoa</taxon>
        <taxon>Spiralia</taxon>
        <taxon>Lophotrochozoa</taxon>
        <taxon>Platyhelminthes</taxon>
        <taxon>Monogenea</taxon>
        <taxon>Polyopisthocotylea</taxon>
        <taxon>Polystomatidea</taxon>
        <taxon>Polystomatidae</taxon>
        <taxon>Protopolystoma</taxon>
    </lineage>
</organism>
<evidence type="ECO:0000256" key="1">
    <source>
        <dbReference type="SAM" id="Phobius"/>
    </source>
</evidence>
<sequence length="210" mass="23626">MITPGTPLMFNTETHLSGGHLFIFKTLITLSVLHFVVNLPGYLYAQVILPQMAESWHSTSKGRLLYDCLFLATFTNNGIRFFVLLVTVHGFRRRVSANLTRWITRYCDCGSGAGNTGRRINGSQESLTRPTKSLYQSNDLQLLPVTDTMVHQQSCASVQVPLLLRTRLSFKRSLADFMHRTRSISRPEKEAVTVCQGKDFTSSAANNYAF</sequence>
<keyword evidence="1" id="KW-1133">Transmembrane helix</keyword>
<gene>
    <name evidence="2" type="ORF">PXEA_LOCUS12866</name>
</gene>
<dbReference type="AlphaFoldDB" id="A0A448WSX9"/>
<dbReference type="EMBL" id="CAAALY010041524">
    <property type="protein sequence ID" value="VEL19426.1"/>
    <property type="molecule type" value="Genomic_DNA"/>
</dbReference>
<comment type="caution">
    <text evidence="2">The sequence shown here is derived from an EMBL/GenBank/DDBJ whole genome shotgun (WGS) entry which is preliminary data.</text>
</comment>
<evidence type="ECO:0000313" key="2">
    <source>
        <dbReference type="EMBL" id="VEL19426.1"/>
    </source>
</evidence>
<protein>
    <submittedName>
        <fullName evidence="2">Uncharacterized protein</fullName>
    </submittedName>
</protein>
<keyword evidence="1" id="KW-0472">Membrane</keyword>
<evidence type="ECO:0000313" key="3">
    <source>
        <dbReference type="Proteomes" id="UP000784294"/>
    </source>
</evidence>
<name>A0A448WSX9_9PLAT</name>
<feature type="transmembrane region" description="Helical" evidence="1">
    <location>
        <begin position="64"/>
        <end position="86"/>
    </location>
</feature>
<keyword evidence="3" id="KW-1185">Reference proteome</keyword>
<feature type="transmembrane region" description="Helical" evidence="1">
    <location>
        <begin position="21"/>
        <end position="44"/>
    </location>
</feature>
<accession>A0A448WSX9</accession>
<keyword evidence="1" id="KW-0812">Transmembrane</keyword>
<dbReference type="Proteomes" id="UP000784294">
    <property type="component" value="Unassembled WGS sequence"/>
</dbReference>
<proteinExistence type="predicted"/>
<reference evidence="2" key="1">
    <citation type="submission" date="2018-11" db="EMBL/GenBank/DDBJ databases">
        <authorList>
            <consortium name="Pathogen Informatics"/>
        </authorList>
    </citation>
    <scope>NUCLEOTIDE SEQUENCE</scope>
</reference>
<dbReference type="OrthoDB" id="10641420at2759"/>